<dbReference type="RefSeq" id="WP_248344042.1">
    <property type="nucleotide sequence ID" value="NZ_AP025592.1"/>
</dbReference>
<evidence type="ECO:0000256" key="1">
    <source>
        <dbReference type="SAM" id="MobiDB-lite"/>
    </source>
</evidence>
<proteinExistence type="predicted"/>
<accession>A0ABN6N481</accession>
<sequence length="51" mass="5748">MDPKETPRRQPPPQPEEPKGKVVAPDIEEREEEGWSQPESSAQKEPERGPG</sequence>
<name>A0ABN6N481_9BACT</name>
<evidence type="ECO:0000313" key="2">
    <source>
        <dbReference type="EMBL" id="BDG07360.1"/>
    </source>
</evidence>
<dbReference type="EMBL" id="AP025592">
    <property type="protein sequence ID" value="BDG07360.1"/>
    <property type="molecule type" value="Genomic_DNA"/>
</dbReference>
<feature type="compositionally biased region" description="Basic and acidic residues" evidence="1">
    <location>
        <begin position="42"/>
        <end position="51"/>
    </location>
</feature>
<gene>
    <name evidence="2" type="ORF">AMPC_04730</name>
</gene>
<reference evidence="3" key="1">
    <citation type="journal article" date="2022" name="Int. J. Syst. Evol. Microbiol.">
        <title>Anaeromyxobacter oryzae sp. nov., Anaeromyxobacter diazotrophicus sp. nov. and Anaeromyxobacter paludicola sp. nov., isolated from paddy soils.</title>
        <authorList>
            <person name="Itoh H."/>
            <person name="Xu Z."/>
            <person name="Mise K."/>
            <person name="Masuda Y."/>
            <person name="Ushijima N."/>
            <person name="Hayakawa C."/>
            <person name="Shiratori Y."/>
            <person name="Senoo K."/>
        </authorList>
    </citation>
    <scope>NUCLEOTIDE SEQUENCE [LARGE SCALE GENOMIC DNA]</scope>
    <source>
        <strain evidence="3">Red630</strain>
    </source>
</reference>
<dbReference type="Proteomes" id="UP001162734">
    <property type="component" value="Chromosome"/>
</dbReference>
<keyword evidence="3" id="KW-1185">Reference proteome</keyword>
<protein>
    <submittedName>
        <fullName evidence="2">Uncharacterized protein</fullName>
    </submittedName>
</protein>
<feature type="region of interest" description="Disordered" evidence="1">
    <location>
        <begin position="1"/>
        <end position="51"/>
    </location>
</feature>
<evidence type="ECO:0000313" key="3">
    <source>
        <dbReference type="Proteomes" id="UP001162734"/>
    </source>
</evidence>
<organism evidence="2 3">
    <name type="scientific">Anaeromyxobacter paludicola</name>
    <dbReference type="NCBI Taxonomy" id="2918171"/>
    <lineage>
        <taxon>Bacteria</taxon>
        <taxon>Pseudomonadati</taxon>
        <taxon>Myxococcota</taxon>
        <taxon>Myxococcia</taxon>
        <taxon>Myxococcales</taxon>
        <taxon>Cystobacterineae</taxon>
        <taxon>Anaeromyxobacteraceae</taxon>
        <taxon>Anaeromyxobacter</taxon>
    </lineage>
</organism>